<sequence length="957" mass="113180">MDDHDLIEVYRKRLEFYQKKFNRDRVFPFSDIKLKDTESKGKKGKKRISPKIFRTMFGYDTVTIPPQGTEILPEIINFAAVLSFLPENFRSNYLLNLIFLLQFQTSENSLLHSLWTEIKKSVSNTFIRFFLTDRILEFIFAEISLSELISDFAARLNPPYPKVAFFSIFNIWVMKIYSKKFNIGAIRDIIGLSSPLKNYDDYARMTAELQAKYSFSTDILARNFAKIGLGYFIIYVKFTDSNRSQEYLEHLFLPIPFFSHFSLNNNYCHFISFSPPEFNPALVNYLNKLRKLRTIDTFLIDTAVESKFNTQFDNRLHREQNIPQLLPFPSKKYRHLAKTTKKNPKIALFKYSQVYPKQIQKISSQFDLLDFFLFFEFEKINLNKKSFHDLLEENELISCLHLLHSPKIKKAYDQIYFENLIPKKSKIPILEFEKVLKKNYPGKKSVENLIHILTLLKIPDTSYLTEHFFDDYVPKILPEFTKYLSKRRDHSNTELKTRFSHLIQQDYFRKYLSFFFFSLTSQNIIQLNVVSRSCPKFSELLIFSLEWVCSTSYYIKIDLTVEEYLLFSKYYLQDNLIAIGSPYIFQSSQIGFNVVVFFDFETREWDEGKFNHYLQSLLKPLASSKMATPRSLTFKNWDKKLPDFAYSQFFKDLHYFNTLNSLRKSSQIDRKKVIDFFTQYIQTNQFNFSLITDKFDFRVKQEKNPTLEKKKRLFIILSRAGTNINPFILKKTRVFSVLFSEYLQNGWYYGGSLDNILILEYLVPTADLKDQESQWNIGIKAINTRYPELTFQILTLQEDLRFFGEQSLYSYSWFYDDYNYLKEAPMQTLGDLEMKTSISFPFKAKPSYKEYHPHFLPWEFWQIIGYPVFVALFVECSSPDLTALKKIIQRLPAGQIFTFAKPKKSAKAAFLAIIQLKNLVDRFFENMIPILKGFACKYSMSLVVPLALYGDAFIKDD</sequence>
<reference evidence="1" key="1">
    <citation type="journal article" date="2020" name="Nature">
        <title>Isolation of an archaeon at the prokaryote-eukaryote interface.</title>
        <authorList>
            <person name="Imachi H."/>
            <person name="Nobu M.K."/>
            <person name="Nakahara N."/>
            <person name="Morono Y."/>
            <person name="Ogawara M."/>
            <person name="Takaki Y."/>
            <person name="Takano Y."/>
            <person name="Uematsu K."/>
            <person name="Ikuta T."/>
            <person name="Ito M."/>
            <person name="Matsui Y."/>
            <person name="Miyazaki M."/>
            <person name="Murata K."/>
            <person name="Saito Y."/>
            <person name="Sakai S."/>
            <person name="Song C."/>
            <person name="Tasumi E."/>
            <person name="Yamanaka Y."/>
            <person name="Yamaguchi T."/>
            <person name="Kamagata Y."/>
            <person name="Tamaki H."/>
            <person name="Takai K."/>
        </authorList>
    </citation>
    <scope>NUCLEOTIDE SEQUENCE [LARGE SCALE GENOMIC DNA]</scope>
    <source>
        <strain evidence="1">MK-D1</strain>
    </source>
</reference>
<dbReference type="EMBL" id="CP042905">
    <property type="protein sequence ID" value="QEE17779.1"/>
    <property type="molecule type" value="Genomic_DNA"/>
</dbReference>
<accession>A0A5B9DEN5</accession>
<dbReference type="AlphaFoldDB" id="A0A5B9DEN5"/>
<organism evidence="1">
    <name type="scientific">Promethearchaeum syntrophicum</name>
    <dbReference type="NCBI Taxonomy" id="2594042"/>
    <lineage>
        <taxon>Archaea</taxon>
        <taxon>Promethearchaeati</taxon>
        <taxon>Promethearchaeota</taxon>
        <taxon>Promethearchaeia</taxon>
        <taxon>Promethearchaeales</taxon>
        <taxon>Promethearchaeaceae</taxon>
        <taxon>Promethearchaeum</taxon>
    </lineage>
</organism>
<evidence type="ECO:0000313" key="1">
    <source>
        <dbReference type="EMBL" id="QEE17779.1"/>
    </source>
</evidence>
<proteinExistence type="predicted"/>
<name>A0A5B9DEN5_9ARCH</name>
<gene>
    <name evidence="1" type="ORF">DSAG12_03617</name>
</gene>
<protein>
    <submittedName>
        <fullName evidence="1">Uncharacterized protein</fullName>
    </submittedName>
</protein>